<keyword evidence="8 10" id="KW-0238">DNA-binding</keyword>
<dbReference type="Pfam" id="PF21445">
    <property type="entry name" value="ADDB_N"/>
    <property type="match status" value="1"/>
</dbReference>
<feature type="domain" description="PD-(D/E)XK endonuclease-like" evidence="11">
    <location>
        <begin position="800"/>
        <end position="1045"/>
    </location>
</feature>
<dbReference type="EC" id="3.1.-.-" evidence="10"/>
<comment type="miscellaneous">
    <text evidence="10">Despite having helicase-like domains, this subunit does not have helicase activity.</text>
</comment>
<dbReference type="GO" id="GO:0008409">
    <property type="term" value="F:5'-3' exonuclease activity"/>
    <property type="evidence" value="ECO:0007669"/>
    <property type="project" value="UniProtKB-UniRule"/>
</dbReference>
<comment type="subunit">
    <text evidence="10">Heterodimer of AddA and RexB.</text>
</comment>
<evidence type="ECO:0000259" key="11">
    <source>
        <dbReference type="Pfam" id="PF12705"/>
    </source>
</evidence>
<evidence type="ECO:0000256" key="7">
    <source>
        <dbReference type="ARBA" id="ARBA00022840"/>
    </source>
</evidence>
<keyword evidence="6 10" id="KW-0269">Exonuclease</keyword>
<dbReference type="GO" id="GO:0016817">
    <property type="term" value="F:hydrolase activity, acting on acid anhydrides"/>
    <property type="evidence" value="ECO:0007669"/>
    <property type="project" value="InterPro"/>
</dbReference>
<evidence type="ECO:0000256" key="10">
    <source>
        <dbReference type="HAMAP-Rule" id="MF_01453"/>
    </source>
</evidence>
<keyword evidence="7 10" id="KW-0067">ATP-binding</keyword>
<evidence type="ECO:0000259" key="12">
    <source>
        <dbReference type="Pfam" id="PF21445"/>
    </source>
</evidence>
<keyword evidence="4 10" id="KW-0378">Hydrolase</keyword>
<dbReference type="PATRIC" id="fig|1423802.4.peg.1122"/>
<dbReference type="InterPro" id="IPR049035">
    <property type="entry name" value="ADDB_N"/>
</dbReference>
<dbReference type="Proteomes" id="UP000051256">
    <property type="component" value="Unassembled WGS sequence"/>
</dbReference>
<evidence type="ECO:0000256" key="2">
    <source>
        <dbReference type="ARBA" id="ARBA00022741"/>
    </source>
</evidence>
<reference evidence="13 14" key="1">
    <citation type="journal article" date="2015" name="Genome Announc.">
        <title>Expanding the biotechnology potential of lactobacilli through comparative genomics of 213 strains and associated genera.</title>
        <authorList>
            <person name="Sun Z."/>
            <person name="Harris H.M."/>
            <person name="McCann A."/>
            <person name="Guo C."/>
            <person name="Argimon S."/>
            <person name="Zhang W."/>
            <person name="Yang X."/>
            <person name="Jeffery I.B."/>
            <person name="Cooney J.C."/>
            <person name="Kagawa T.F."/>
            <person name="Liu W."/>
            <person name="Song Y."/>
            <person name="Salvetti E."/>
            <person name="Wrobel A."/>
            <person name="Rasinkangas P."/>
            <person name="Parkhill J."/>
            <person name="Rea M.C."/>
            <person name="O'Sullivan O."/>
            <person name="Ritari J."/>
            <person name="Douillard F.P."/>
            <person name="Paul Ross R."/>
            <person name="Yang R."/>
            <person name="Briner A.E."/>
            <person name="Felis G.E."/>
            <person name="de Vos W.M."/>
            <person name="Barrangou R."/>
            <person name="Klaenhammer T.R."/>
            <person name="Caufield P.W."/>
            <person name="Cui Y."/>
            <person name="Zhang H."/>
            <person name="O'Toole P.W."/>
        </authorList>
    </citation>
    <scope>NUCLEOTIDE SEQUENCE [LARGE SCALE GENOMIC DNA]</scope>
    <source>
        <strain evidence="13 14">DSM 24302</strain>
    </source>
</reference>
<dbReference type="RefSeq" id="WP_056977240.1">
    <property type="nucleotide sequence ID" value="NZ_AYZR01000004.1"/>
</dbReference>
<evidence type="ECO:0000313" key="13">
    <source>
        <dbReference type="EMBL" id="KRM94160.1"/>
    </source>
</evidence>
<comment type="function">
    <text evidence="10">The heterodimer acts as both an ATP-dependent DNA helicase and an ATP-dependent, dual-direction single-stranded exonuclease. Recognizes the chi site generating a DNA molecule suitable for the initiation of homologous recombination. This subunit has 5' -&gt; 3' nuclease activity but not helicase activity.</text>
</comment>
<keyword evidence="2 10" id="KW-0547">Nucleotide-binding</keyword>
<keyword evidence="5 10" id="KW-0347">Helicase</keyword>
<dbReference type="STRING" id="1423802.FC56_GL001107"/>
<dbReference type="InterPro" id="IPR027417">
    <property type="entry name" value="P-loop_NTPase"/>
</dbReference>
<feature type="domain" description="ATP-dependent helicase/deoxyribonuclease subunit B N-terminal" evidence="12">
    <location>
        <begin position="5"/>
        <end position="279"/>
    </location>
</feature>
<dbReference type="GO" id="GO:0004386">
    <property type="term" value="F:helicase activity"/>
    <property type="evidence" value="ECO:0007669"/>
    <property type="project" value="UniProtKB-KW"/>
</dbReference>
<accession>A0A0R2CSG4</accession>
<dbReference type="InterPro" id="IPR011604">
    <property type="entry name" value="PDDEXK-like_dom_sf"/>
</dbReference>
<evidence type="ECO:0000256" key="6">
    <source>
        <dbReference type="ARBA" id="ARBA00022839"/>
    </source>
</evidence>
<dbReference type="EMBL" id="AYZR01000004">
    <property type="protein sequence ID" value="KRM94160.1"/>
    <property type="molecule type" value="Genomic_DNA"/>
</dbReference>
<keyword evidence="1 10" id="KW-0540">Nuclease</keyword>
<comment type="caution">
    <text evidence="10">Lacks conserved residue(s) required for the propagation of feature annotation.</text>
</comment>
<dbReference type="SUPFAM" id="SSF52540">
    <property type="entry name" value="P-loop containing nucleoside triphosphate hydrolases"/>
    <property type="match status" value="1"/>
</dbReference>
<evidence type="ECO:0000256" key="4">
    <source>
        <dbReference type="ARBA" id="ARBA00022801"/>
    </source>
</evidence>
<evidence type="ECO:0000256" key="1">
    <source>
        <dbReference type="ARBA" id="ARBA00022722"/>
    </source>
</evidence>
<proteinExistence type="inferred from homology"/>
<gene>
    <name evidence="10" type="primary">rexB</name>
    <name evidence="13" type="ORF">FC56_GL001107</name>
</gene>
<dbReference type="InterPro" id="IPR014141">
    <property type="entry name" value="DNA_helicase_suRexB"/>
</dbReference>
<evidence type="ECO:0000256" key="3">
    <source>
        <dbReference type="ARBA" id="ARBA00022763"/>
    </source>
</evidence>
<sequence length="1178" mass="134741">MALQFILGTAGMDHQQEVVNQIKQQPTQTSAFYLVPNHIKFESEVQVLKHLQENQQETVATSQLQVLSFSRLAWYFLRNHPVYQKQRISATGTNMAIYQIIIDRQADLYLFDQEIHQVGFTEQIAKQITEMQNGNVLPVDLQQLLAGQQLSNDLSDKLHDFVIVYEEYLTRITDRFYDETNILRLLTEYLQTIDLSETDFYIDGFSRFTAVELQLVQTLTQCAHKVVVSLILDHPYPVELPDTTSLFYQPAKTFWQLYHFASDNQIPYLAPITATTPRICPPLMALEQYWITSNTLNAELPASQSLGEEVQVFQADNRYSELMQVATRIRQAVASGKYRYSDVLILTRHLDQYQQFLTPVMNLNLIPFFEDQQKTMADHPLVELISALFAVQTPDKNRRSYRYPDMMRLLKSELLIPVVDGQSMPLEQFRRSVALTENLILKNGYEGYAWLQKEDWPYGTAQTDNNELVVTSKDQVLSEQVNQIRHFIQAILPPFYRKLFKARTNRDAAAILYNFLEANGVLSQLEGWRQTAVDNGSITQANEIEQVVNNLNSLLDEEVMILGEQPFVFDDFWQLLLTGFQNAKYSAIPSTLDQVRISESGIVQTSNRKITFMIGSTDNNMPAQLTNDQLFGDDDLVQLQEQLTDSQYLGDDSGLQMAGEPYLNYLAFTSSSQQLIFSYCPQDDEEGSAVISPYVSRIQSFFKIQTQHAPAIPTASEDILPYLGTARATLHHLIQVIQAAYAKDKPLPTAWQMVYQKLRHQPQTADLTAKLLSSIDYQNVPAQLNPDIVTGLYGQAIDTSISQLELFYRNPYEYYLRYGLRLQEREVFDLSTQSTGQFFHEALDRVVKITNANQQELTELSDTEIANLVKQVVNEIIHDPSQLQYVILTSSARMQYLTNQLTQTVIQMVQTMRRQGQLTPMRPKQTELIFGQAGPNTLKGLDFTLPEKREVHVRGRIDRIDSIKVDNQSYYGVVDYKSGDKTFDYAQAYDGTSMQLLTYLDVLRKNLDLITDDEEALLAGALYLHVYNPRFTTEKLRKADYDLEKALLEAHTYKGLIVDDAPLVDEMTKEVEPGQKSLVYPLNRLAKGTIAKKNTLINPSDLNAFLLHNEDLIKSAAQRIFAGDNSLRPVKYGPNDTAMQFTPYKAIMNFDPLLPQNNYRMPTKLTVKEVLDSLRGQQ</sequence>
<dbReference type="HAMAP" id="MF_01453">
    <property type="entry name" value="AddB_type2"/>
    <property type="match status" value="1"/>
</dbReference>
<keyword evidence="9 10" id="KW-0234">DNA repair</keyword>
<evidence type="ECO:0000256" key="8">
    <source>
        <dbReference type="ARBA" id="ARBA00023125"/>
    </source>
</evidence>
<dbReference type="Gene3D" id="3.90.320.10">
    <property type="match status" value="1"/>
</dbReference>
<keyword evidence="3 10" id="KW-0227">DNA damage</keyword>
<name>A0A0R2CSG4_9LACO</name>
<keyword evidence="14" id="KW-1185">Reference proteome</keyword>
<dbReference type="GO" id="GO:0000724">
    <property type="term" value="P:double-strand break repair via homologous recombination"/>
    <property type="evidence" value="ECO:0007669"/>
    <property type="project" value="UniProtKB-UniRule"/>
</dbReference>
<comment type="similarity">
    <text evidence="10">Belongs to the helicase family. AddB/RexB type 2 subfamily.</text>
</comment>
<comment type="cofactor">
    <cofactor evidence="10">
        <name>Mg(2+)</name>
        <dbReference type="ChEBI" id="CHEBI:18420"/>
    </cofactor>
</comment>
<comment type="caution">
    <text evidence="13">The sequence shown here is derived from an EMBL/GenBank/DDBJ whole genome shotgun (WGS) entry which is preliminary data.</text>
</comment>
<evidence type="ECO:0000256" key="5">
    <source>
        <dbReference type="ARBA" id="ARBA00022806"/>
    </source>
</evidence>
<dbReference type="InterPro" id="IPR038726">
    <property type="entry name" value="PDDEXK_AddAB-type"/>
</dbReference>
<organism evidence="13 14">
    <name type="scientific">Lentilactobacillus senioris DSM 24302 = JCM 17472</name>
    <dbReference type="NCBI Taxonomy" id="1423802"/>
    <lineage>
        <taxon>Bacteria</taxon>
        <taxon>Bacillati</taxon>
        <taxon>Bacillota</taxon>
        <taxon>Bacilli</taxon>
        <taxon>Lactobacillales</taxon>
        <taxon>Lactobacillaceae</taxon>
        <taxon>Lentilactobacillus</taxon>
    </lineage>
</organism>
<dbReference type="AlphaFoldDB" id="A0A0R2CSG4"/>
<dbReference type="Gene3D" id="3.40.50.300">
    <property type="entry name" value="P-loop containing nucleotide triphosphate hydrolases"/>
    <property type="match status" value="4"/>
</dbReference>
<protein>
    <recommendedName>
        <fullName evidence="10">ATP-dependent helicase/deoxyribonuclease subunit B</fullName>
        <ecNumber evidence="10">3.1.-.-</ecNumber>
    </recommendedName>
    <alternativeName>
        <fullName evidence="10">ATP-dependent helicase/nuclease subunit RexB</fullName>
    </alternativeName>
</protein>
<dbReference type="Pfam" id="PF12705">
    <property type="entry name" value="PDDEXK_1"/>
    <property type="match status" value="1"/>
</dbReference>
<dbReference type="GO" id="GO:0003690">
    <property type="term" value="F:double-stranded DNA binding"/>
    <property type="evidence" value="ECO:0007669"/>
    <property type="project" value="UniProtKB-UniRule"/>
</dbReference>
<evidence type="ECO:0000256" key="9">
    <source>
        <dbReference type="ARBA" id="ARBA00023204"/>
    </source>
</evidence>
<evidence type="ECO:0000313" key="14">
    <source>
        <dbReference type="Proteomes" id="UP000051256"/>
    </source>
</evidence>
<dbReference type="GO" id="GO:0005524">
    <property type="term" value="F:ATP binding"/>
    <property type="evidence" value="ECO:0007669"/>
    <property type="project" value="UniProtKB-UniRule"/>
</dbReference>